<proteinExistence type="inferred from homology"/>
<feature type="binding site" evidence="12">
    <location>
        <position position="74"/>
    </location>
    <ligand>
        <name>Na(+)</name>
        <dbReference type="ChEBI" id="CHEBI:29101"/>
        <note>structural</note>
    </ligand>
</feature>
<dbReference type="NCBIfam" id="NF002455">
    <property type="entry name" value="PRK01636.1-3"/>
    <property type="match status" value="1"/>
</dbReference>
<keyword evidence="7 12" id="KW-0406">Ion transport</keyword>
<comment type="catalytic activity">
    <reaction evidence="11">
        <text>fluoride(in) = fluoride(out)</text>
        <dbReference type="Rhea" id="RHEA:76159"/>
        <dbReference type="ChEBI" id="CHEBI:17051"/>
    </reaction>
    <physiologicalReaction direction="left-to-right" evidence="11">
        <dbReference type="Rhea" id="RHEA:76160"/>
    </physiologicalReaction>
</comment>
<accession>A0A1S1P076</accession>
<protein>
    <recommendedName>
        <fullName evidence="12">Fluoride-specific ion channel FluC</fullName>
    </recommendedName>
</protein>
<sequence length="127" mass="13298">MGARAVFVFIGGGFGALTREFLMLLIPQHSGAFPLDIFTANVVASFCLGAAFELHRLNQVSDEYQLLIGTGFAGGLSTFSSFVYGITSEAASPGQAGLAVLYCLSSLIAGYAAIWLGIASGKRLRRA</sequence>
<keyword evidence="2 12" id="KW-1003">Cell membrane</keyword>
<name>A0A1S1P076_METEX</name>
<dbReference type="HAMAP" id="MF_00454">
    <property type="entry name" value="FluC"/>
    <property type="match status" value="1"/>
</dbReference>
<comment type="caution">
    <text evidence="13">The sequence shown here is derived from an EMBL/GenBank/DDBJ whole genome shotgun (WGS) entry which is preliminary data.</text>
</comment>
<evidence type="ECO:0000256" key="1">
    <source>
        <dbReference type="ARBA" id="ARBA00004651"/>
    </source>
</evidence>
<keyword evidence="5 12" id="KW-1133">Transmembrane helix</keyword>
<dbReference type="PANTHER" id="PTHR28259">
    <property type="entry name" value="FLUORIDE EXPORT PROTEIN 1-RELATED"/>
    <property type="match status" value="1"/>
</dbReference>
<dbReference type="GO" id="GO:0005886">
    <property type="term" value="C:plasma membrane"/>
    <property type="evidence" value="ECO:0007669"/>
    <property type="project" value="UniProtKB-SubCell"/>
</dbReference>
<keyword evidence="3" id="KW-0997">Cell inner membrane</keyword>
<evidence type="ECO:0000313" key="13">
    <source>
        <dbReference type="EMBL" id="OHV16363.1"/>
    </source>
</evidence>
<feature type="transmembrane region" description="Helical" evidence="12">
    <location>
        <begin position="99"/>
        <end position="118"/>
    </location>
</feature>
<evidence type="ECO:0000256" key="10">
    <source>
        <dbReference type="ARBA" id="ARBA00035120"/>
    </source>
</evidence>
<evidence type="ECO:0000256" key="9">
    <source>
        <dbReference type="ARBA" id="ARBA00023303"/>
    </source>
</evidence>
<comment type="subcellular location">
    <subcellularLocation>
        <location evidence="1 12">Cell membrane</location>
        <topology evidence="1 12">Multi-pass membrane protein</topology>
    </subcellularLocation>
</comment>
<evidence type="ECO:0000256" key="8">
    <source>
        <dbReference type="ARBA" id="ARBA00023136"/>
    </source>
</evidence>
<evidence type="ECO:0000256" key="7">
    <source>
        <dbReference type="ARBA" id="ARBA00023065"/>
    </source>
</evidence>
<feature type="transmembrane region" description="Helical" evidence="12">
    <location>
        <begin position="32"/>
        <end position="54"/>
    </location>
</feature>
<dbReference type="AlphaFoldDB" id="A0A1S1P076"/>
<organism evidence="13 14">
    <name type="scientific">Methylorubrum extorquens</name>
    <name type="common">Methylobacterium dichloromethanicum</name>
    <name type="synonym">Methylobacterium extorquens</name>
    <dbReference type="NCBI Taxonomy" id="408"/>
    <lineage>
        <taxon>Bacteria</taxon>
        <taxon>Pseudomonadati</taxon>
        <taxon>Pseudomonadota</taxon>
        <taxon>Alphaproteobacteria</taxon>
        <taxon>Hyphomicrobiales</taxon>
        <taxon>Methylobacteriaceae</taxon>
        <taxon>Methylorubrum</taxon>
    </lineage>
</organism>
<keyword evidence="9 12" id="KW-0407">Ion channel</keyword>
<evidence type="ECO:0000256" key="12">
    <source>
        <dbReference type="HAMAP-Rule" id="MF_00454"/>
    </source>
</evidence>
<keyword evidence="12" id="KW-0479">Metal-binding</keyword>
<dbReference type="GO" id="GO:0046872">
    <property type="term" value="F:metal ion binding"/>
    <property type="evidence" value="ECO:0007669"/>
    <property type="project" value="UniProtKB-KW"/>
</dbReference>
<evidence type="ECO:0000256" key="11">
    <source>
        <dbReference type="ARBA" id="ARBA00035585"/>
    </source>
</evidence>
<dbReference type="Proteomes" id="UP000180215">
    <property type="component" value="Unassembled WGS sequence"/>
</dbReference>
<comment type="function">
    <text evidence="12">Fluoride-specific ion channel. Important for reducing fluoride concentration in the cell, thus reducing its toxicity.</text>
</comment>
<keyword evidence="12" id="KW-0813">Transport</keyword>
<evidence type="ECO:0000256" key="5">
    <source>
        <dbReference type="ARBA" id="ARBA00022989"/>
    </source>
</evidence>
<dbReference type="InterPro" id="IPR003691">
    <property type="entry name" value="FluC"/>
</dbReference>
<comment type="similarity">
    <text evidence="10 12">Belongs to the fluoride channel Fluc/FEX (TC 1.A.43) family.</text>
</comment>
<evidence type="ECO:0000313" key="14">
    <source>
        <dbReference type="Proteomes" id="UP000180215"/>
    </source>
</evidence>
<dbReference type="PANTHER" id="PTHR28259:SF1">
    <property type="entry name" value="FLUORIDE EXPORT PROTEIN 1-RELATED"/>
    <property type="match status" value="1"/>
</dbReference>
<feature type="transmembrane region" description="Helical" evidence="12">
    <location>
        <begin position="7"/>
        <end position="26"/>
    </location>
</feature>
<comment type="activity regulation">
    <text evidence="12">Na(+) is not transported, but it plays an essential structural role and its presence is essential for fluoride channel function.</text>
</comment>
<keyword evidence="6 12" id="KW-0915">Sodium</keyword>
<keyword evidence="4 12" id="KW-0812">Transmembrane</keyword>
<dbReference type="Pfam" id="PF02537">
    <property type="entry name" value="CRCB"/>
    <property type="match status" value="1"/>
</dbReference>
<reference evidence="13 14" key="1">
    <citation type="submission" date="2016-10" db="EMBL/GenBank/DDBJ databases">
        <title>Draft genome sequence of Methylobacterium extorquens CP3, a seed endophyte of Crotalaria pumila with plant growth-promoting and metal tolerance properties.</title>
        <authorList>
            <person name="Sanchez-Lopez A.S."/>
            <person name="Van Hamme J.D."/>
            <person name="Thijs S."/>
            <person name="Mcammond B.M."/>
            <person name="Stevens V."/>
            <person name="Gonzalez-Chavez M.D.C."/>
            <person name="Vangronsveld J."/>
        </authorList>
    </citation>
    <scope>NUCLEOTIDE SEQUENCE [LARGE SCALE GENOMIC DNA]</scope>
    <source>
        <strain evidence="13 14">CP3</strain>
    </source>
</reference>
<gene>
    <name evidence="12" type="primary">fluC</name>
    <name evidence="12" type="synonym">crcB</name>
    <name evidence="13" type="ORF">BK022_12665</name>
</gene>
<evidence type="ECO:0000256" key="3">
    <source>
        <dbReference type="ARBA" id="ARBA00022519"/>
    </source>
</evidence>
<evidence type="ECO:0000256" key="4">
    <source>
        <dbReference type="ARBA" id="ARBA00022692"/>
    </source>
</evidence>
<evidence type="ECO:0000256" key="6">
    <source>
        <dbReference type="ARBA" id="ARBA00023053"/>
    </source>
</evidence>
<evidence type="ECO:0000256" key="2">
    <source>
        <dbReference type="ARBA" id="ARBA00022475"/>
    </source>
</evidence>
<keyword evidence="8 12" id="KW-0472">Membrane</keyword>
<dbReference type="GO" id="GO:0062054">
    <property type="term" value="F:fluoride channel activity"/>
    <property type="evidence" value="ECO:0007669"/>
    <property type="project" value="UniProtKB-UniRule"/>
</dbReference>
<dbReference type="GO" id="GO:0140114">
    <property type="term" value="P:cellular detoxification of fluoride"/>
    <property type="evidence" value="ECO:0007669"/>
    <property type="project" value="UniProtKB-UniRule"/>
</dbReference>
<feature type="binding site" evidence="12">
    <location>
        <position position="77"/>
    </location>
    <ligand>
        <name>Na(+)</name>
        <dbReference type="ChEBI" id="CHEBI:29101"/>
        <note>structural</note>
    </ligand>
</feature>
<dbReference type="EMBL" id="MNAO01000135">
    <property type="protein sequence ID" value="OHV16363.1"/>
    <property type="molecule type" value="Genomic_DNA"/>
</dbReference>
<feature type="transmembrane region" description="Helical" evidence="12">
    <location>
        <begin position="66"/>
        <end position="87"/>
    </location>
</feature>
<dbReference type="RefSeq" id="WP_012752312.1">
    <property type="nucleotide sequence ID" value="NZ_CP195989.1"/>
</dbReference>